<dbReference type="AlphaFoldDB" id="A0A2P2QEY9"/>
<organism evidence="1">
    <name type="scientific">Rhizophora mucronata</name>
    <name type="common">Asiatic mangrove</name>
    <dbReference type="NCBI Taxonomy" id="61149"/>
    <lineage>
        <taxon>Eukaryota</taxon>
        <taxon>Viridiplantae</taxon>
        <taxon>Streptophyta</taxon>
        <taxon>Embryophyta</taxon>
        <taxon>Tracheophyta</taxon>
        <taxon>Spermatophyta</taxon>
        <taxon>Magnoliopsida</taxon>
        <taxon>eudicotyledons</taxon>
        <taxon>Gunneridae</taxon>
        <taxon>Pentapetalae</taxon>
        <taxon>rosids</taxon>
        <taxon>fabids</taxon>
        <taxon>Malpighiales</taxon>
        <taxon>Rhizophoraceae</taxon>
        <taxon>Rhizophora</taxon>
    </lineage>
</organism>
<accession>A0A2P2QEY9</accession>
<protein>
    <submittedName>
        <fullName evidence="1">Uncharacterized protein</fullName>
    </submittedName>
</protein>
<dbReference type="EMBL" id="GGEC01085021">
    <property type="protein sequence ID" value="MBX65505.1"/>
    <property type="molecule type" value="Transcribed_RNA"/>
</dbReference>
<proteinExistence type="predicted"/>
<reference evidence="1" key="1">
    <citation type="submission" date="2018-02" db="EMBL/GenBank/DDBJ databases">
        <title>Rhizophora mucronata_Transcriptome.</title>
        <authorList>
            <person name="Meera S.P."/>
            <person name="Sreeshan A."/>
            <person name="Augustine A."/>
        </authorList>
    </citation>
    <scope>NUCLEOTIDE SEQUENCE</scope>
    <source>
        <tissue evidence="1">Leaf</tissue>
    </source>
</reference>
<sequence>MDSSGRVFFQTIQPLHWAAIMFAAFKSCGYLSL</sequence>
<evidence type="ECO:0000313" key="1">
    <source>
        <dbReference type="EMBL" id="MBX65505.1"/>
    </source>
</evidence>
<name>A0A2P2QEY9_RHIMU</name>